<gene>
    <name evidence="1" type="ORF">ACFSNB_16830</name>
</gene>
<proteinExistence type="predicted"/>
<sequence length="340" mass="36886">MAEPFVIWSVGRSGTRWAATFLSAGPWVCCHDLSLRCSSVADLERVLGVPRTGTAETGMLILAPLIRRLLPRARFVVIRRPVDEVRASFAACGPAWEMPDGLLEAQRDLLDGIAAMPGTLVVDYANLTQEDTCRAIWGHCLDIPWDAERWAALAGQNIQIDMAARARECDSRLAQIRALASDIADMSRPVEVRDTSWNEAVKGGLVELGARHWAEAGTPGDPYDPNIALLEHLAGAGALQITGAWAGRHLVGYLFFLLSPSFNGHSLEATRGAVYLRPGWRGPAGIRLYRTALDGLRARGVARAHLRAGIRGAGDRQATMIRRLGGQPDGELFTIDLRGA</sequence>
<evidence type="ECO:0008006" key="3">
    <source>
        <dbReference type="Google" id="ProtNLM"/>
    </source>
</evidence>
<organism evidence="1 2">
    <name type="scientific">Phaeospirillum tilakii</name>
    <dbReference type="NCBI Taxonomy" id="741673"/>
    <lineage>
        <taxon>Bacteria</taxon>
        <taxon>Pseudomonadati</taxon>
        <taxon>Pseudomonadota</taxon>
        <taxon>Alphaproteobacteria</taxon>
        <taxon>Rhodospirillales</taxon>
        <taxon>Rhodospirillaceae</taxon>
        <taxon>Phaeospirillum</taxon>
    </lineage>
</organism>
<evidence type="ECO:0000313" key="2">
    <source>
        <dbReference type="Proteomes" id="UP001597296"/>
    </source>
</evidence>
<dbReference type="SUPFAM" id="SSF52540">
    <property type="entry name" value="P-loop containing nucleoside triphosphate hydrolases"/>
    <property type="match status" value="1"/>
</dbReference>
<dbReference type="EMBL" id="JBHUIY010000048">
    <property type="protein sequence ID" value="MFD2235470.1"/>
    <property type="molecule type" value="Genomic_DNA"/>
</dbReference>
<protein>
    <recommendedName>
        <fullName evidence="3">Sulfotransferase family protein</fullName>
    </recommendedName>
</protein>
<accession>A0ABW5CE55</accession>
<comment type="caution">
    <text evidence="1">The sequence shown here is derived from an EMBL/GenBank/DDBJ whole genome shotgun (WGS) entry which is preliminary data.</text>
</comment>
<keyword evidence="2" id="KW-1185">Reference proteome</keyword>
<dbReference type="Proteomes" id="UP001597296">
    <property type="component" value="Unassembled WGS sequence"/>
</dbReference>
<dbReference type="InterPro" id="IPR027417">
    <property type="entry name" value="P-loop_NTPase"/>
</dbReference>
<evidence type="ECO:0000313" key="1">
    <source>
        <dbReference type="EMBL" id="MFD2235470.1"/>
    </source>
</evidence>
<reference evidence="2" key="1">
    <citation type="journal article" date="2019" name="Int. J. Syst. Evol. Microbiol.">
        <title>The Global Catalogue of Microorganisms (GCM) 10K type strain sequencing project: providing services to taxonomists for standard genome sequencing and annotation.</title>
        <authorList>
            <consortium name="The Broad Institute Genomics Platform"/>
            <consortium name="The Broad Institute Genome Sequencing Center for Infectious Disease"/>
            <person name="Wu L."/>
            <person name="Ma J."/>
        </authorList>
    </citation>
    <scope>NUCLEOTIDE SEQUENCE [LARGE SCALE GENOMIC DNA]</scope>
    <source>
        <strain evidence="2">KCTC 15012</strain>
    </source>
</reference>
<dbReference type="RefSeq" id="WP_377318685.1">
    <property type="nucleotide sequence ID" value="NZ_JBHUIY010000048.1"/>
</dbReference>
<name>A0ABW5CE55_9PROT</name>